<evidence type="ECO:0000259" key="6">
    <source>
        <dbReference type="Pfam" id="PF07976"/>
    </source>
</evidence>
<dbReference type="InterPro" id="IPR036188">
    <property type="entry name" value="FAD/NAD-bd_sf"/>
</dbReference>
<dbReference type="SUPFAM" id="SSF54373">
    <property type="entry name" value="FAD-linked reductases, C-terminal domain"/>
    <property type="match status" value="1"/>
</dbReference>
<evidence type="ECO:0000256" key="3">
    <source>
        <dbReference type="ARBA" id="ARBA00022827"/>
    </source>
</evidence>
<keyword evidence="2" id="KW-0285">Flavoprotein</keyword>
<evidence type="ECO:0000256" key="2">
    <source>
        <dbReference type="ARBA" id="ARBA00022630"/>
    </source>
</evidence>
<dbReference type="InterPro" id="IPR012941">
    <property type="entry name" value="Phe_hydrox_C_dim_dom"/>
</dbReference>
<dbReference type="PANTHER" id="PTHR43004:SF10">
    <property type="entry name" value="2-MONOOXYGENASE, PUTATIVE (AFU_ORTHOLOGUE AFUA_6G11480)-RELATED"/>
    <property type="match status" value="1"/>
</dbReference>
<dbReference type="Gene3D" id="3.40.30.20">
    <property type="match status" value="1"/>
</dbReference>
<sequence length="610" mass="67737">MATTTTEPEQVDVLICGSGSAGLCAAVWLDRFNVNYKMVERRDGPMQIGQADGVQTRTVEIFDSFGIAEDLLREAYHVLEIAFWSPTPGEPTSADTPGGIKRSHFAADKETEISRQPHVILNQARLNAILIGELAKDSRDSRGPPPTIEYSTEVKGVQVDPATAQDPSAYAVQVDTVVNGVEKSFKAKYVLGCDGAHSVVRRSLGFKMLGDSSDAVWGVMDVYPRTDFPDIRKKVVINAAAGNLLIIPREGDSMVRFYIELPAGTKVADIKLEDLQARARLIFAPYTMDIAETFWWSAYAIGQRRADFFHQDHRVFLTGDACHTHSPKAGQGMNVSLQDGHNIGWKLGMILNGQAPHSLLETYIVERERTATELIDFDRHFTRLFNSKYRQEHGITPQHFADQFVKAGRYTAGQAVQYDASAIVAIGDKDKEIAAKVSVGMRFPTAQVVRYCDAKAMQLVKGLPANGRWYIVVFAGDVQDPESAARLQKASEALDRIAQSFTPSTADADSIIDRVLVISSDRKKVEHDQIPEFFTPVAGKWRMKCPTKVYFDDESYNSGHGHAYEEYGVDVKRGALIIVRPDHYVAKVTTLDDVEQPIREFFQGFLLPQV</sequence>
<keyword evidence="8" id="KW-1185">Reference proteome</keyword>
<dbReference type="InterPro" id="IPR038220">
    <property type="entry name" value="PHOX_C_sf"/>
</dbReference>
<dbReference type="SUPFAM" id="SSF52833">
    <property type="entry name" value="Thioredoxin-like"/>
    <property type="match status" value="1"/>
</dbReference>
<evidence type="ECO:0000313" key="7">
    <source>
        <dbReference type="EMBL" id="KAK3334111.1"/>
    </source>
</evidence>
<dbReference type="SUPFAM" id="SSF51905">
    <property type="entry name" value="FAD/NAD(P)-binding domain"/>
    <property type="match status" value="1"/>
</dbReference>
<reference evidence="7" key="1">
    <citation type="journal article" date="2023" name="Mol. Phylogenet. Evol.">
        <title>Genome-scale phylogeny and comparative genomics of the fungal order Sordariales.</title>
        <authorList>
            <person name="Hensen N."/>
            <person name="Bonometti L."/>
            <person name="Westerberg I."/>
            <person name="Brannstrom I.O."/>
            <person name="Guillou S."/>
            <person name="Cros-Aarteil S."/>
            <person name="Calhoun S."/>
            <person name="Haridas S."/>
            <person name="Kuo A."/>
            <person name="Mondo S."/>
            <person name="Pangilinan J."/>
            <person name="Riley R."/>
            <person name="LaButti K."/>
            <person name="Andreopoulos B."/>
            <person name="Lipzen A."/>
            <person name="Chen C."/>
            <person name="Yan M."/>
            <person name="Daum C."/>
            <person name="Ng V."/>
            <person name="Clum A."/>
            <person name="Steindorff A."/>
            <person name="Ohm R.A."/>
            <person name="Martin F."/>
            <person name="Silar P."/>
            <person name="Natvig D.O."/>
            <person name="Lalanne C."/>
            <person name="Gautier V."/>
            <person name="Ament-Velasquez S.L."/>
            <person name="Kruys A."/>
            <person name="Hutchinson M.I."/>
            <person name="Powell A.J."/>
            <person name="Barry K."/>
            <person name="Miller A.N."/>
            <person name="Grigoriev I.V."/>
            <person name="Debuchy R."/>
            <person name="Gladieux P."/>
            <person name="Hiltunen Thoren M."/>
            <person name="Johannesson H."/>
        </authorList>
    </citation>
    <scope>NUCLEOTIDE SEQUENCE</scope>
    <source>
        <strain evidence="7">SMH4131-1</strain>
    </source>
</reference>
<keyword evidence="3" id="KW-0274">FAD</keyword>
<evidence type="ECO:0000256" key="1">
    <source>
        <dbReference type="ARBA" id="ARBA00007801"/>
    </source>
</evidence>
<dbReference type="PRINTS" id="PR00420">
    <property type="entry name" value="RNGMNOXGNASE"/>
</dbReference>
<dbReference type="Proteomes" id="UP001286456">
    <property type="component" value="Unassembled WGS sequence"/>
</dbReference>
<name>A0AAE0MIQ6_9PEZI</name>
<dbReference type="NCBIfam" id="NF006144">
    <property type="entry name" value="PRK08294.1"/>
    <property type="match status" value="1"/>
</dbReference>
<proteinExistence type="inferred from homology"/>
<reference evidence="7" key="2">
    <citation type="submission" date="2023-06" db="EMBL/GenBank/DDBJ databases">
        <authorList>
            <consortium name="Lawrence Berkeley National Laboratory"/>
            <person name="Haridas S."/>
            <person name="Hensen N."/>
            <person name="Bonometti L."/>
            <person name="Westerberg I."/>
            <person name="Brannstrom I.O."/>
            <person name="Guillou S."/>
            <person name="Cros-Aarteil S."/>
            <person name="Calhoun S."/>
            <person name="Kuo A."/>
            <person name="Mondo S."/>
            <person name="Pangilinan J."/>
            <person name="Riley R."/>
            <person name="Labutti K."/>
            <person name="Andreopoulos B."/>
            <person name="Lipzen A."/>
            <person name="Chen C."/>
            <person name="Yanf M."/>
            <person name="Daum C."/>
            <person name="Ng V."/>
            <person name="Clum A."/>
            <person name="Steindorff A."/>
            <person name="Ohm R."/>
            <person name="Martin F."/>
            <person name="Silar P."/>
            <person name="Natvig D."/>
            <person name="Lalanne C."/>
            <person name="Gautier V."/>
            <person name="Ament-Velasquez S.L."/>
            <person name="Kruys A."/>
            <person name="Hutchinson M.I."/>
            <person name="Powell A.J."/>
            <person name="Barry K."/>
            <person name="Miller A.N."/>
            <person name="Grigoriev I.V."/>
            <person name="Debuchy R."/>
            <person name="Gladieux P."/>
            <person name="Thoren M.H."/>
            <person name="Johannesson H."/>
        </authorList>
    </citation>
    <scope>NUCLEOTIDE SEQUENCE</scope>
    <source>
        <strain evidence="7">SMH4131-1</strain>
    </source>
</reference>
<dbReference type="InterPro" id="IPR036249">
    <property type="entry name" value="Thioredoxin-like_sf"/>
</dbReference>
<dbReference type="GO" id="GO:0071949">
    <property type="term" value="F:FAD binding"/>
    <property type="evidence" value="ECO:0007669"/>
    <property type="project" value="InterPro"/>
</dbReference>
<dbReference type="Pfam" id="PF07976">
    <property type="entry name" value="Phe_hydrox_dim"/>
    <property type="match status" value="1"/>
</dbReference>
<evidence type="ECO:0000313" key="8">
    <source>
        <dbReference type="Proteomes" id="UP001286456"/>
    </source>
</evidence>
<dbReference type="Gene3D" id="3.50.50.60">
    <property type="entry name" value="FAD/NAD(P)-binding domain"/>
    <property type="match status" value="1"/>
</dbReference>
<dbReference type="Pfam" id="PF01494">
    <property type="entry name" value="FAD_binding_3"/>
    <property type="match status" value="1"/>
</dbReference>
<comment type="similarity">
    <text evidence="1">Belongs to the PheA/TfdB FAD monooxygenase family.</text>
</comment>
<evidence type="ECO:0000259" key="5">
    <source>
        <dbReference type="Pfam" id="PF01494"/>
    </source>
</evidence>
<dbReference type="InterPro" id="IPR002938">
    <property type="entry name" value="FAD-bd"/>
</dbReference>
<dbReference type="CDD" id="cd02979">
    <property type="entry name" value="PHOX_C"/>
    <property type="match status" value="1"/>
</dbReference>
<dbReference type="EMBL" id="JAUEPO010000002">
    <property type="protein sequence ID" value="KAK3334111.1"/>
    <property type="molecule type" value="Genomic_DNA"/>
</dbReference>
<dbReference type="InterPro" id="IPR050641">
    <property type="entry name" value="RIFMO-like"/>
</dbReference>
<dbReference type="PANTHER" id="PTHR43004">
    <property type="entry name" value="TRK SYSTEM POTASSIUM UPTAKE PROTEIN"/>
    <property type="match status" value="1"/>
</dbReference>
<dbReference type="Gene3D" id="3.30.9.10">
    <property type="entry name" value="D-Amino Acid Oxidase, subunit A, domain 2"/>
    <property type="match status" value="1"/>
</dbReference>
<gene>
    <name evidence="7" type="ORF">B0T19DRAFT_146310</name>
</gene>
<protein>
    <submittedName>
        <fullName evidence="7">FAD binding domain-containing protein</fullName>
    </submittedName>
</protein>
<feature type="domain" description="Phenol hydroxylase-like C-terminal dimerisation" evidence="6">
    <location>
        <begin position="416"/>
        <end position="609"/>
    </location>
</feature>
<feature type="domain" description="FAD-binding" evidence="5">
    <location>
        <begin position="11"/>
        <end position="377"/>
    </location>
</feature>
<keyword evidence="4" id="KW-0560">Oxidoreductase</keyword>
<evidence type="ECO:0000256" key="4">
    <source>
        <dbReference type="ARBA" id="ARBA00023002"/>
    </source>
</evidence>
<comment type="caution">
    <text evidence="7">The sequence shown here is derived from an EMBL/GenBank/DDBJ whole genome shotgun (WGS) entry which is preliminary data.</text>
</comment>
<dbReference type="GO" id="GO:0016709">
    <property type="term" value="F:oxidoreductase activity, acting on paired donors, with incorporation or reduction of molecular oxygen, NAD(P)H as one donor, and incorporation of one atom of oxygen"/>
    <property type="evidence" value="ECO:0007669"/>
    <property type="project" value="UniProtKB-ARBA"/>
</dbReference>
<accession>A0AAE0MIQ6</accession>
<organism evidence="7 8">
    <name type="scientific">Cercophora scortea</name>
    <dbReference type="NCBI Taxonomy" id="314031"/>
    <lineage>
        <taxon>Eukaryota</taxon>
        <taxon>Fungi</taxon>
        <taxon>Dikarya</taxon>
        <taxon>Ascomycota</taxon>
        <taxon>Pezizomycotina</taxon>
        <taxon>Sordariomycetes</taxon>
        <taxon>Sordariomycetidae</taxon>
        <taxon>Sordariales</taxon>
        <taxon>Lasiosphaeriaceae</taxon>
        <taxon>Cercophora</taxon>
    </lineage>
</organism>
<dbReference type="AlphaFoldDB" id="A0AAE0MIQ6"/>